<dbReference type="GO" id="GO:0008483">
    <property type="term" value="F:transaminase activity"/>
    <property type="evidence" value="ECO:0007669"/>
    <property type="project" value="UniProtKB-KW"/>
</dbReference>
<dbReference type="GO" id="GO:0008652">
    <property type="term" value="P:amino acid biosynthetic process"/>
    <property type="evidence" value="ECO:0007669"/>
    <property type="project" value="UniProtKB-ARBA"/>
</dbReference>
<evidence type="ECO:0000256" key="4">
    <source>
        <dbReference type="RuleBase" id="RU004106"/>
    </source>
</evidence>
<evidence type="ECO:0000256" key="1">
    <source>
        <dbReference type="ARBA" id="ARBA00001933"/>
    </source>
</evidence>
<name>A0A1H5T387_9CLOT</name>
<proteinExistence type="inferred from homology"/>
<keyword evidence="3 5" id="KW-0663">Pyridoxal phosphate</keyword>
<dbReference type="GO" id="GO:0046394">
    <property type="term" value="P:carboxylic acid biosynthetic process"/>
    <property type="evidence" value="ECO:0007669"/>
    <property type="project" value="UniProtKB-ARBA"/>
</dbReference>
<dbReference type="CDD" id="cd00449">
    <property type="entry name" value="PLPDE_IV"/>
    <property type="match status" value="1"/>
</dbReference>
<evidence type="ECO:0000256" key="2">
    <source>
        <dbReference type="ARBA" id="ARBA00009320"/>
    </source>
</evidence>
<dbReference type="Proteomes" id="UP000242850">
    <property type="component" value="Unassembled WGS sequence"/>
</dbReference>
<dbReference type="PROSITE" id="PS00770">
    <property type="entry name" value="AA_TRANSFER_CLASS_4"/>
    <property type="match status" value="1"/>
</dbReference>
<dbReference type="GO" id="GO:0005829">
    <property type="term" value="C:cytosol"/>
    <property type="evidence" value="ECO:0007669"/>
    <property type="project" value="TreeGrafter"/>
</dbReference>
<evidence type="ECO:0000256" key="3">
    <source>
        <dbReference type="ARBA" id="ARBA00022898"/>
    </source>
</evidence>
<dbReference type="PANTHER" id="PTHR42743">
    <property type="entry name" value="AMINO-ACID AMINOTRANSFERASE"/>
    <property type="match status" value="1"/>
</dbReference>
<dbReference type="EMBL" id="FNUK01000004">
    <property type="protein sequence ID" value="SEF56551.1"/>
    <property type="molecule type" value="Genomic_DNA"/>
</dbReference>
<comment type="similarity">
    <text evidence="2 4">Belongs to the class-IV pyridoxal-phosphate-dependent aminotransferase family.</text>
</comment>
<gene>
    <name evidence="6" type="ORF">SAMN05660865_00526</name>
</gene>
<dbReference type="InterPro" id="IPR050571">
    <property type="entry name" value="Class-IV_PLP-Dep_Aminotrnsfr"/>
</dbReference>
<dbReference type="Gene3D" id="3.30.470.10">
    <property type="match status" value="1"/>
</dbReference>
<comment type="cofactor">
    <cofactor evidence="1 5">
        <name>pyridoxal 5'-phosphate</name>
        <dbReference type="ChEBI" id="CHEBI:597326"/>
    </cofactor>
</comment>
<dbReference type="Gene3D" id="3.20.10.10">
    <property type="entry name" value="D-amino Acid Aminotransferase, subunit A, domain 2"/>
    <property type="match status" value="1"/>
</dbReference>
<sequence length="270" mass="31875">MEAIFDFFIYNEKVYKTTDFNKIYKELNPSIYEVIRLINGKPLFLEEHYERLKNSANLLGQKLNLELSVIKENIEKLAKINNIKDINVKIVINNFDNYNIYLYFIKSQYPTEEMYKNGVKTLIYKAERKNPHAKIIYKELREDINKKLKETECYEALLLNERDEITEGSRSNIFFIKDDKVYTSPSKDVLLGITRQKILKICKENNIEVIETPLKLSEIKNFNSCFLTGTSPKVLPIAKVNNIEYDVNNKTLRKIINLYDEEIKNYLKNA</sequence>
<accession>A0A1H5T387</accession>
<keyword evidence="6" id="KW-0032">Aminotransferase</keyword>
<dbReference type="Pfam" id="PF01063">
    <property type="entry name" value="Aminotran_4"/>
    <property type="match status" value="1"/>
</dbReference>
<evidence type="ECO:0000313" key="7">
    <source>
        <dbReference type="Proteomes" id="UP000242850"/>
    </source>
</evidence>
<dbReference type="InterPro" id="IPR043131">
    <property type="entry name" value="BCAT-like_N"/>
</dbReference>
<dbReference type="InterPro" id="IPR018300">
    <property type="entry name" value="Aminotrans_IV_CS"/>
</dbReference>
<keyword evidence="7" id="KW-1185">Reference proteome</keyword>
<dbReference type="RefSeq" id="WP_103895533.1">
    <property type="nucleotide sequence ID" value="NZ_FNUK01000004.1"/>
</dbReference>
<dbReference type="InterPro" id="IPR001544">
    <property type="entry name" value="Aminotrans_IV"/>
</dbReference>
<evidence type="ECO:0000313" key="6">
    <source>
        <dbReference type="EMBL" id="SEF56551.1"/>
    </source>
</evidence>
<dbReference type="AlphaFoldDB" id="A0A1H5T387"/>
<evidence type="ECO:0000256" key="5">
    <source>
        <dbReference type="RuleBase" id="RU004516"/>
    </source>
</evidence>
<keyword evidence="6" id="KW-0808">Transferase</keyword>
<dbReference type="SUPFAM" id="SSF56752">
    <property type="entry name" value="D-aminoacid aminotransferase-like PLP-dependent enzymes"/>
    <property type="match status" value="1"/>
</dbReference>
<dbReference type="InterPro" id="IPR043132">
    <property type="entry name" value="BCAT-like_C"/>
</dbReference>
<dbReference type="PANTHER" id="PTHR42743:SF11">
    <property type="entry name" value="AMINODEOXYCHORISMATE LYASE"/>
    <property type="match status" value="1"/>
</dbReference>
<protein>
    <submittedName>
        <fullName evidence="6">Branched-chain amino acid aminotransferase</fullName>
    </submittedName>
</protein>
<dbReference type="OrthoDB" id="9805628at2"/>
<reference evidence="7" key="1">
    <citation type="submission" date="2016-10" db="EMBL/GenBank/DDBJ databases">
        <authorList>
            <person name="Varghese N."/>
            <person name="Submissions S."/>
        </authorList>
    </citation>
    <scope>NUCLEOTIDE SEQUENCE [LARGE SCALE GENOMIC DNA]</scope>
    <source>
        <strain evidence="7">DSM 5463</strain>
    </source>
</reference>
<dbReference type="InterPro" id="IPR036038">
    <property type="entry name" value="Aminotransferase-like"/>
</dbReference>
<dbReference type="FunFam" id="3.20.10.10:FF:000002">
    <property type="entry name" value="D-alanine aminotransferase"/>
    <property type="match status" value="1"/>
</dbReference>
<organism evidence="6 7">
    <name type="scientific">Caloramator fervidus</name>
    <dbReference type="NCBI Taxonomy" id="29344"/>
    <lineage>
        <taxon>Bacteria</taxon>
        <taxon>Bacillati</taxon>
        <taxon>Bacillota</taxon>
        <taxon>Clostridia</taxon>
        <taxon>Eubacteriales</taxon>
        <taxon>Clostridiaceae</taxon>
        <taxon>Caloramator</taxon>
    </lineage>
</organism>